<reference evidence="2" key="1">
    <citation type="submission" date="2022-11" db="UniProtKB">
        <authorList>
            <consortium name="WormBaseParasite"/>
        </authorList>
    </citation>
    <scope>IDENTIFICATION</scope>
</reference>
<dbReference type="WBParaSite" id="nRc.2.0.1.t18504-RA">
    <property type="protein sequence ID" value="nRc.2.0.1.t18504-RA"/>
    <property type="gene ID" value="nRc.2.0.1.g18504"/>
</dbReference>
<evidence type="ECO:0000313" key="1">
    <source>
        <dbReference type="Proteomes" id="UP000887565"/>
    </source>
</evidence>
<organism evidence="1 2">
    <name type="scientific">Romanomermis culicivorax</name>
    <name type="common">Nematode worm</name>
    <dbReference type="NCBI Taxonomy" id="13658"/>
    <lineage>
        <taxon>Eukaryota</taxon>
        <taxon>Metazoa</taxon>
        <taxon>Ecdysozoa</taxon>
        <taxon>Nematoda</taxon>
        <taxon>Enoplea</taxon>
        <taxon>Dorylaimia</taxon>
        <taxon>Mermithida</taxon>
        <taxon>Mermithoidea</taxon>
        <taxon>Mermithidae</taxon>
        <taxon>Romanomermis</taxon>
    </lineage>
</organism>
<proteinExistence type="predicted"/>
<name>A0A915IWP6_ROMCU</name>
<dbReference type="AlphaFoldDB" id="A0A915IWP6"/>
<sequence>MDKEYCRLVKQWVIAEYACYVYSMLSIPIYNTFGHESVKTVLAETALTVIVIDTLDKIRIFNQTSNRFQKIEIDRSNG</sequence>
<dbReference type="Proteomes" id="UP000887565">
    <property type="component" value="Unplaced"/>
</dbReference>
<evidence type="ECO:0000313" key="2">
    <source>
        <dbReference type="WBParaSite" id="nRc.2.0.1.t18504-RA"/>
    </source>
</evidence>
<protein>
    <submittedName>
        <fullName evidence="2">Uncharacterized protein</fullName>
    </submittedName>
</protein>
<accession>A0A915IWP6</accession>
<keyword evidence="1" id="KW-1185">Reference proteome</keyword>